<name>A0A4Y7JFG0_PAPSO</name>
<keyword evidence="2" id="KW-1185">Reference proteome</keyword>
<accession>A0A4Y7JFG0</accession>
<gene>
    <name evidence="1" type="ORF">C5167_007124</name>
</gene>
<reference evidence="1 2" key="1">
    <citation type="journal article" date="2018" name="Science">
        <title>The opium poppy genome and morphinan production.</title>
        <authorList>
            <person name="Guo L."/>
            <person name="Winzer T."/>
            <person name="Yang X."/>
            <person name="Li Y."/>
            <person name="Ning Z."/>
            <person name="He Z."/>
            <person name="Teodor R."/>
            <person name="Lu Y."/>
            <person name="Bowser T.A."/>
            <person name="Graham I.A."/>
            <person name="Ye K."/>
        </authorList>
    </citation>
    <scope>NUCLEOTIDE SEQUENCE [LARGE SCALE GENOMIC DNA]</scope>
    <source>
        <strain evidence="2">cv. HN1</strain>
        <tissue evidence="1">Leaves</tissue>
    </source>
</reference>
<sequence>MEKDRSCASSSFLSHCIFECGDWNNEVNGRVAIFRRFTADTAKLWIYEEDDKGSTYKATTMDFTDRNWTENTITLPIKAKRTWMQMVAADWLRSDKREDNLGMGALF</sequence>
<feature type="non-terminal residue" evidence="1">
    <location>
        <position position="107"/>
    </location>
</feature>
<proteinExistence type="predicted"/>
<dbReference type="EMBL" id="CM010718">
    <property type="protein sequence ID" value="RZC59813.1"/>
    <property type="molecule type" value="Genomic_DNA"/>
</dbReference>
<organism evidence="1 2">
    <name type="scientific">Papaver somniferum</name>
    <name type="common">Opium poppy</name>
    <dbReference type="NCBI Taxonomy" id="3469"/>
    <lineage>
        <taxon>Eukaryota</taxon>
        <taxon>Viridiplantae</taxon>
        <taxon>Streptophyta</taxon>
        <taxon>Embryophyta</taxon>
        <taxon>Tracheophyta</taxon>
        <taxon>Spermatophyta</taxon>
        <taxon>Magnoliopsida</taxon>
        <taxon>Ranunculales</taxon>
        <taxon>Papaveraceae</taxon>
        <taxon>Papaveroideae</taxon>
        <taxon>Papaver</taxon>
    </lineage>
</organism>
<protein>
    <submittedName>
        <fullName evidence="1">Uncharacterized protein</fullName>
    </submittedName>
</protein>
<evidence type="ECO:0000313" key="1">
    <source>
        <dbReference type="EMBL" id="RZC59813.1"/>
    </source>
</evidence>
<evidence type="ECO:0000313" key="2">
    <source>
        <dbReference type="Proteomes" id="UP000316621"/>
    </source>
</evidence>
<dbReference type="Gramene" id="RZC59813">
    <property type="protein sequence ID" value="RZC59813"/>
    <property type="gene ID" value="C5167_007124"/>
</dbReference>
<dbReference type="AlphaFoldDB" id="A0A4Y7JFG0"/>
<dbReference type="Proteomes" id="UP000316621">
    <property type="component" value="Chromosome 4"/>
</dbReference>